<keyword evidence="3" id="KW-1185">Reference proteome</keyword>
<dbReference type="KEGG" id="dvu:DVU_1754"/>
<proteinExistence type="predicted"/>
<dbReference type="GO" id="GO:0045892">
    <property type="term" value="P:negative regulation of DNA-templated transcription"/>
    <property type="evidence" value="ECO:0007669"/>
    <property type="project" value="InterPro"/>
</dbReference>
<dbReference type="HOGENOM" id="CLU_1882435_0_0_7"/>
<dbReference type="AlphaFoldDB" id="Q72B82"/>
<dbReference type="Proteomes" id="UP000002194">
    <property type="component" value="Chromosome"/>
</dbReference>
<evidence type="ECO:0000313" key="3">
    <source>
        <dbReference type="Proteomes" id="UP000002194"/>
    </source>
</evidence>
<protein>
    <recommendedName>
        <fullName evidence="1">Bacteriophage CI repressor N-terminal domain-containing protein</fullName>
    </recommendedName>
</protein>
<dbReference type="eggNOG" id="COG2932">
    <property type="taxonomic scope" value="Bacteria"/>
</dbReference>
<dbReference type="EMBL" id="AE017285">
    <property type="protein sequence ID" value="AAS96231.1"/>
    <property type="molecule type" value="Genomic_DNA"/>
</dbReference>
<name>Q72B82_NITV2</name>
<organism evidence="2 3">
    <name type="scientific">Nitratidesulfovibrio vulgaris (strain ATCC 29579 / DSM 644 / CCUG 34227 / NCIMB 8303 / VKM B-1760 / Hildenborough)</name>
    <name type="common">Desulfovibrio vulgaris</name>
    <dbReference type="NCBI Taxonomy" id="882"/>
    <lineage>
        <taxon>Bacteria</taxon>
        <taxon>Pseudomonadati</taxon>
        <taxon>Thermodesulfobacteriota</taxon>
        <taxon>Desulfovibrionia</taxon>
        <taxon>Desulfovibrionales</taxon>
        <taxon>Desulfovibrionaceae</taxon>
        <taxon>Nitratidesulfovibrio</taxon>
    </lineage>
</organism>
<dbReference type="PATRIC" id="fig|882.5.peg.1612"/>
<dbReference type="GO" id="GO:0003677">
    <property type="term" value="F:DNA binding"/>
    <property type="evidence" value="ECO:0007669"/>
    <property type="project" value="InterPro"/>
</dbReference>
<accession>Q72B82</accession>
<feature type="domain" description="Bacteriophage CI repressor N-terminal" evidence="1">
    <location>
        <begin position="9"/>
        <end position="71"/>
    </location>
</feature>
<evidence type="ECO:0000259" key="1">
    <source>
        <dbReference type="Pfam" id="PF07022"/>
    </source>
</evidence>
<dbReference type="OrthoDB" id="5464916at2"/>
<reference evidence="2 3" key="1">
    <citation type="journal article" date="2004" name="Nat. Biotechnol.">
        <title>The genome sequence of the anaerobic, sulfate-reducing bacterium Desulfovibrio vulgaris Hildenborough.</title>
        <authorList>
            <person name="Heidelberg J.F."/>
            <person name="Seshadri R."/>
            <person name="Haveman S.A."/>
            <person name="Hemme C.L."/>
            <person name="Paulsen I.T."/>
            <person name="Kolonay J.F."/>
            <person name="Eisen J.A."/>
            <person name="Ward N."/>
            <person name="Methe B."/>
            <person name="Brinkac L.M."/>
            <person name="Daugherty S.C."/>
            <person name="Deboy R.T."/>
            <person name="Dodson R.J."/>
            <person name="Durkin A.S."/>
            <person name="Madupu R."/>
            <person name="Nelson W.C."/>
            <person name="Sullivan S.A."/>
            <person name="Fouts D."/>
            <person name="Haft D.H."/>
            <person name="Selengut J."/>
            <person name="Peterson J.D."/>
            <person name="Davidsen T.M."/>
            <person name="Zafar N."/>
            <person name="Zhou L."/>
            <person name="Radune D."/>
            <person name="Dimitrov G."/>
            <person name="Hance M."/>
            <person name="Tran K."/>
            <person name="Khouri H."/>
            <person name="Gill J."/>
            <person name="Utterback T.R."/>
            <person name="Feldblyum T.V."/>
            <person name="Wall J.D."/>
            <person name="Voordouw G."/>
            <person name="Fraser C.M."/>
        </authorList>
    </citation>
    <scope>NUCLEOTIDE SEQUENCE [LARGE SCALE GENOMIC DNA]</scope>
    <source>
        <strain evidence="3">ATCC 29579 / DSM 644 / NCIMB 8303 / VKM B-1760 / Hildenborough</strain>
    </source>
</reference>
<dbReference type="EnsemblBacteria" id="AAS96231">
    <property type="protein sequence ID" value="AAS96231"/>
    <property type="gene ID" value="DVU_1754"/>
</dbReference>
<gene>
    <name evidence="2" type="ordered locus">DVU_1754</name>
</gene>
<dbReference type="Gene3D" id="1.10.260.40">
    <property type="entry name" value="lambda repressor-like DNA-binding domains"/>
    <property type="match status" value="1"/>
</dbReference>
<dbReference type="InterPro" id="IPR010744">
    <property type="entry name" value="Phage_CI_N"/>
</dbReference>
<dbReference type="PaxDb" id="882-DVU_1754"/>
<dbReference type="STRING" id="882.DVU_1754"/>
<dbReference type="RefSeq" id="WP_010939042.1">
    <property type="nucleotide sequence ID" value="NC_002937.3"/>
</dbReference>
<dbReference type="InterPro" id="IPR010982">
    <property type="entry name" value="Lambda_DNA-bd_dom_sf"/>
</dbReference>
<dbReference type="Pfam" id="PF07022">
    <property type="entry name" value="Phage_CI_repr"/>
    <property type="match status" value="1"/>
</dbReference>
<evidence type="ECO:0000313" key="2">
    <source>
        <dbReference type="EMBL" id="AAS96231.1"/>
    </source>
</evidence>
<sequence length="135" mass="15007">MTREEFDAAFDRIYSITETTTQVALSEVLGIRQSSVSDARKRNSIPGAWLVTLVDRFSANPAWILTGEGPRYLLPSDSRDEMTLSEETVAKIRAEAIAEGRRAAINDLNTDDVFTLVRERLPQGTVLRYSGEVTA</sequence>